<evidence type="ECO:0000259" key="1">
    <source>
        <dbReference type="PROSITE" id="PS50010"/>
    </source>
</evidence>
<name>A0A9Q0LS51_ANAIG</name>
<dbReference type="InterPro" id="IPR051092">
    <property type="entry name" value="FYVE_RhoGEF_PH"/>
</dbReference>
<comment type="caution">
    <text evidence="2">The sequence shown here is derived from an EMBL/GenBank/DDBJ whole genome shotgun (WGS) entry which is preliminary data.</text>
</comment>
<dbReference type="InterPro" id="IPR011993">
    <property type="entry name" value="PH-like_dom_sf"/>
</dbReference>
<dbReference type="SUPFAM" id="SSF50729">
    <property type="entry name" value="PH domain-like"/>
    <property type="match status" value="1"/>
</dbReference>
<feature type="domain" description="DH" evidence="1">
    <location>
        <begin position="27"/>
        <end position="212"/>
    </location>
</feature>
<dbReference type="CDD" id="cd00160">
    <property type="entry name" value="RhoGEF"/>
    <property type="match status" value="1"/>
</dbReference>
<dbReference type="Gene3D" id="2.30.29.30">
    <property type="entry name" value="Pleckstrin-homology domain (PH domain)/Phosphotyrosine-binding domain (PTB)"/>
    <property type="match status" value="1"/>
</dbReference>
<dbReference type="OrthoDB" id="660555at2759"/>
<dbReference type="PROSITE" id="PS00741">
    <property type="entry name" value="DH_1"/>
    <property type="match status" value="1"/>
</dbReference>
<dbReference type="Proteomes" id="UP001149090">
    <property type="component" value="Unassembled WGS sequence"/>
</dbReference>
<dbReference type="EMBL" id="JAPDFW010000057">
    <property type="protein sequence ID" value="KAJ5077716.1"/>
    <property type="molecule type" value="Genomic_DNA"/>
</dbReference>
<dbReference type="OMA" id="YSELAIC"/>
<dbReference type="InterPro" id="IPR000219">
    <property type="entry name" value="DH_dom"/>
</dbReference>
<dbReference type="PROSITE" id="PS50010">
    <property type="entry name" value="DH_2"/>
    <property type="match status" value="1"/>
</dbReference>
<evidence type="ECO:0000313" key="3">
    <source>
        <dbReference type="Proteomes" id="UP001149090"/>
    </source>
</evidence>
<organism evidence="2 3">
    <name type="scientific">Anaeramoeba ignava</name>
    <name type="common">Anaerobic marine amoeba</name>
    <dbReference type="NCBI Taxonomy" id="1746090"/>
    <lineage>
        <taxon>Eukaryota</taxon>
        <taxon>Metamonada</taxon>
        <taxon>Anaeramoebidae</taxon>
        <taxon>Anaeramoeba</taxon>
    </lineage>
</organism>
<dbReference type="GO" id="GO:0035556">
    <property type="term" value="P:intracellular signal transduction"/>
    <property type="evidence" value="ECO:0007669"/>
    <property type="project" value="InterPro"/>
</dbReference>
<dbReference type="PANTHER" id="PTHR12673:SF159">
    <property type="entry name" value="LD03170P"/>
    <property type="match status" value="1"/>
</dbReference>
<sequence>MIEQEKEQNLNEINQENPKSINGFTSMRHQVANEIFTTEDVYIKKLTILANEFSNELINFAKNDRSFISEKDIKAIFDSIKSILEVNFQLYSELAICMNPWNDEAKIGKAFLQFIPFLKIYRNYIENYDNTTKTLEKFAKTPKFSSWAQEKKMEHNLLDLPSFLIMPVQRLPRYQLLLKELVSNTDQSHCDYTDLVKAQEEITKVNNFVNESIHKRENDAKILAIQKKFSNKALKDLVAPHRKYIYDSPLHKLYGTKKIKLHFFLFNDIIIYGTESSGSYTLYRIMKINFCSIEEGDPQQLQFFIQNMDKKYTIFAESKEEKRKLD</sequence>
<dbReference type="SUPFAM" id="SSF48065">
    <property type="entry name" value="DBL homology domain (DH-domain)"/>
    <property type="match status" value="1"/>
</dbReference>
<dbReference type="Pfam" id="PF00621">
    <property type="entry name" value="RhoGEF"/>
    <property type="match status" value="1"/>
</dbReference>
<reference evidence="2" key="1">
    <citation type="submission" date="2022-10" db="EMBL/GenBank/DDBJ databases">
        <title>Novel sulphate-reducing endosymbionts in the free-living metamonad Anaeramoeba.</title>
        <authorList>
            <person name="Jerlstrom-Hultqvist J."/>
            <person name="Cepicka I."/>
            <person name="Gallot-Lavallee L."/>
            <person name="Salas-Leiva D."/>
            <person name="Curtis B.A."/>
            <person name="Zahonova K."/>
            <person name="Pipaliya S."/>
            <person name="Dacks J."/>
            <person name="Roger A.J."/>
        </authorList>
    </citation>
    <scope>NUCLEOTIDE SEQUENCE</scope>
    <source>
        <strain evidence="2">BMAN</strain>
    </source>
</reference>
<proteinExistence type="predicted"/>
<accession>A0A9Q0LS51</accession>
<dbReference type="InterPro" id="IPR035899">
    <property type="entry name" value="DBL_dom_sf"/>
</dbReference>
<dbReference type="GO" id="GO:0005737">
    <property type="term" value="C:cytoplasm"/>
    <property type="evidence" value="ECO:0007669"/>
    <property type="project" value="TreeGrafter"/>
</dbReference>
<dbReference type="InterPro" id="IPR001331">
    <property type="entry name" value="GDS_CDC24_CS"/>
</dbReference>
<keyword evidence="3" id="KW-1185">Reference proteome</keyword>
<dbReference type="PANTHER" id="PTHR12673">
    <property type="entry name" value="FACIOGENITAL DYSPLASIA PROTEIN"/>
    <property type="match status" value="1"/>
</dbReference>
<dbReference type="AlphaFoldDB" id="A0A9Q0LS51"/>
<dbReference type="GO" id="GO:0005085">
    <property type="term" value="F:guanyl-nucleotide exchange factor activity"/>
    <property type="evidence" value="ECO:0007669"/>
    <property type="project" value="InterPro"/>
</dbReference>
<protein>
    <submittedName>
        <fullName evidence="2">Faciogenital dysplasia protein</fullName>
    </submittedName>
</protein>
<gene>
    <name evidence="2" type="ORF">M0811_05815</name>
</gene>
<evidence type="ECO:0000313" key="2">
    <source>
        <dbReference type="EMBL" id="KAJ5077716.1"/>
    </source>
</evidence>
<dbReference type="SMART" id="SM00325">
    <property type="entry name" value="RhoGEF"/>
    <property type="match status" value="1"/>
</dbReference>
<dbReference type="Gene3D" id="1.20.900.10">
    <property type="entry name" value="Dbl homology (DH) domain"/>
    <property type="match status" value="1"/>
</dbReference>